<feature type="compositionally biased region" description="Basic residues" evidence="5">
    <location>
        <begin position="612"/>
        <end position="621"/>
    </location>
</feature>
<dbReference type="PROSITE" id="PS50172">
    <property type="entry name" value="BRCT"/>
    <property type="match status" value="1"/>
</dbReference>
<dbReference type="Gene3D" id="3.40.50.10190">
    <property type="entry name" value="BRCT domain"/>
    <property type="match status" value="1"/>
</dbReference>
<evidence type="ECO:0000256" key="4">
    <source>
        <dbReference type="HAMAP-Rule" id="MF_03028"/>
    </source>
</evidence>
<evidence type="ECO:0000256" key="2">
    <source>
        <dbReference type="ARBA" id="ARBA00022552"/>
    </source>
</evidence>
<feature type="region of interest" description="Disordered" evidence="5">
    <location>
        <begin position="589"/>
        <end position="621"/>
    </location>
</feature>
<dbReference type="CDD" id="cd17709">
    <property type="entry name" value="BRCT_pescadillo_like"/>
    <property type="match status" value="1"/>
</dbReference>
<dbReference type="Proteomes" id="UP000054279">
    <property type="component" value="Unassembled WGS sequence"/>
</dbReference>
<dbReference type="GO" id="GO:0005654">
    <property type="term" value="C:nucleoplasm"/>
    <property type="evidence" value="ECO:0007669"/>
    <property type="project" value="UniProtKB-SubCell"/>
</dbReference>
<dbReference type="InterPro" id="IPR010613">
    <property type="entry name" value="PES"/>
</dbReference>
<feature type="region of interest" description="Disordered" evidence="5">
    <location>
        <begin position="309"/>
        <end position="331"/>
    </location>
</feature>
<comment type="subunit">
    <text evidence="4">Component of the NOP7 complex, composed of ERB1, NOP7 and YTM1. Within the NOP7 complex ERB1 appears to interact directly with NOP7 and YTM1. The NOP7 complex also associates with the 66S pre-ribosome.</text>
</comment>
<dbReference type="GO" id="GO:0000463">
    <property type="term" value="P:maturation of LSU-rRNA from tricistronic rRNA transcript (SSU-rRNA, 5.8S rRNA, LSU-rRNA)"/>
    <property type="evidence" value="ECO:0007669"/>
    <property type="project" value="UniProtKB-UniRule"/>
</dbReference>
<keyword evidence="1 4" id="KW-0690">Ribosome biogenesis</keyword>
<keyword evidence="8" id="KW-1185">Reference proteome</keyword>
<dbReference type="HOGENOM" id="CLU_019619_1_1_1"/>
<comment type="function">
    <text evidence="4">Component of the NOP7 complex, which is required for maturation of the 25S and 5.8S ribosomal RNAs and formation of the 60S ribosome.</text>
</comment>
<accession>A0A0C9UQC6</accession>
<sequence>MGRIKQRGKAGAAKAYITRSQATKKLQCSLADFRRLCILKGIFPREPKNRKKANKGSSAPTSFYYSKDIAYLAHEPVLRKLREHKAFAKKLSRALGRGEWSSAKSLEDQKPVYTLDHLVKERYPTFIDALRDIDDALCMVFLFANLPSNPRVSPSLIENCTRLANEWQLYVMRSNSLRKVFLSIKGIYYQAEVQGQTITWLVPYMFTQNIPQDVDVRIMLTFLELYQTLLGFVFFKLYTDIGLVYPPPLDASKDEAAAGVGAYSLQEAKDVFKPEVAGSKAVADATGKKISGKDVRKTIKTIIAEADDTMDTDGPVPEAASQPDTIDDDEDFVPQPSKTNTTVPELPTLKTLVQQAPSVNAQLFAPYTFFLSRETPRPLMEFVIRAFGGRVGWTPSQGGGSPFNDDDESITHVIIDRPPQVPAAAEDPQPNQNIAVEETEKAKNLRLKRKYVQPQWVMDCINRGKILLEGPYERGKTLPPHLSPFGEMAGAYEPEEADIVEDEEVEESEEEEVEEATGVEIEDVQDPEALRAAELAAEAAGVDYGTFEKAVQKKQKKAARTAPQESAPVEEEMKKMLLSKKKRKLYEKMKYTETKKAKEREDLTKRRDTLKKEKKKSQKSV</sequence>
<comment type="similarity">
    <text evidence="4">Belongs to the pescadillo family.</text>
</comment>
<keyword evidence="3 4" id="KW-0539">Nucleus</keyword>
<dbReference type="EMBL" id="KN837113">
    <property type="protein sequence ID" value="KIJ45138.1"/>
    <property type="molecule type" value="Genomic_DNA"/>
</dbReference>
<evidence type="ECO:0000259" key="6">
    <source>
        <dbReference type="PROSITE" id="PS50172"/>
    </source>
</evidence>
<evidence type="ECO:0000313" key="7">
    <source>
        <dbReference type="EMBL" id="KIJ45138.1"/>
    </source>
</evidence>
<dbReference type="GO" id="GO:0000466">
    <property type="term" value="P:maturation of 5.8S rRNA from tricistronic rRNA transcript (SSU-rRNA, 5.8S rRNA, LSU-rRNA)"/>
    <property type="evidence" value="ECO:0007669"/>
    <property type="project" value="UniProtKB-UniRule"/>
</dbReference>
<dbReference type="InterPro" id="IPR001357">
    <property type="entry name" value="BRCT_dom"/>
</dbReference>
<feature type="compositionally biased region" description="Basic and acidic residues" evidence="5">
    <location>
        <begin position="589"/>
        <end position="611"/>
    </location>
</feature>
<dbReference type="Pfam" id="PF06732">
    <property type="entry name" value="Pescadillo_N"/>
    <property type="match status" value="1"/>
</dbReference>
<dbReference type="GO" id="GO:0070545">
    <property type="term" value="C:PeBoW complex"/>
    <property type="evidence" value="ECO:0007669"/>
    <property type="project" value="TreeGrafter"/>
</dbReference>
<protein>
    <recommendedName>
        <fullName evidence="4">Pescadillo homolog</fullName>
    </recommendedName>
    <alternativeName>
        <fullName evidence="4">Nucleolar protein 7 homolog</fullName>
    </alternativeName>
</protein>
<evidence type="ECO:0000256" key="1">
    <source>
        <dbReference type="ARBA" id="ARBA00022517"/>
    </source>
</evidence>
<dbReference type="Pfam" id="PF00533">
    <property type="entry name" value="BRCT"/>
    <property type="match status" value="1"/>
</dbReference>
<dbReference type="AlphaFoldDB" id="A0A0C9UQC6"/>
<evidence type="ECO:0000313" key="8">
    <source>
        <dbReference type="Proteomes" id="UP000054279"/>
    </source>
</evidence>
<dbReference type="PANTHER" id="PTHR12221:SF6">
    <property type="entry name" value="PESCADILLO HOMOLOG"/>
    <property type="match status" value="1"/>
</dbReference>
<organism evidence="7 8">
    <name type="scientific">Sphaerobolus stellatus (strain SS14)</name>
    <dbReference type="NCBI Taxonomy" id="990650"/>
    <lineage>
        <taxon>Eukaryota</taxon>
        <taxon>Fungi</taxon>
        <taxon>Dikarya</taxon>
        <taxon>Basidiomycota</taxon>
        <taxon>Agaricomycotina</taxon>
        <taxon>Agaricomycetes</taxon>
        <taxon>Phallomycetidae</taxon>
        <taxon>Geastrales</taxon>
        <taxon>Sphaerobolaceae</taxon>
        <taxon>Sphaerobolus</taxon>
    </lineage>
</organism>
<dbReference type="GO" id="GO:0003723">
    <property type="term" value="F:RNA binding"/>
    <property type="evidence" value="ECO:0007669"/>
    <property type="project" value="TreeGrafter"/>
</dbReference>
<dbReference type="InterPro" id="IPR036420">
    <property type="entry name" value="BRCT_dom_sf"/>
</dbReference>
<proteinExistence type="inferred from homology"/>
<keyword evidence="2 4" id="KW-0698">rRNA processing</keyword>
<feature type="region of interest" description="Disordered" evidence="5">
    <location>
        <begin position="554"/>
        <end position="575"/>
    </location>
</feature>
<dbReference type="HAMAP" id="MF_03028">
    <property type="entry name" value="Pescadillo"/>
    <property type="match status" value="1"/>
</dbReference>
<name>A0A0C9UQC6_SPHS4</name>
<gene>
    <name evidence="4" type="primary">NOP7</name>
    <name evidence="7" type="ORF">M422DRAFT_251331</name>
</gene>
<dbReference type="PANTHER" id="PTHR12221">
    <property type="entry name" value="PESCADILLO - RELATED"/>
    <property type="match status" value="1"/>
</dbReference>
<dbReference type="GO" id="GO:0030687">
    <property type="term" value="C:preribosome, large subunit precursor"/>
    <property type="evidence" value="ECO:0007669"/>
    <property type="project" value="UniProtKB-UniRule"/>
</dbReference>
<reference evidence="7 8" key="1">
    <citation type="submission" date="2014-06" db="EMBL/GenBank/DDBJ databases">
        <title>Evolutionary Origins and Diversification of the Mycorrhizal Mutualists.</title>
        <authorList>
            <consortium name="DOE Joint Genome Institute"/>
            <consortium name="Mycorrhizal Genomics Consortium"/>
            <person name="Kohler A."/>
            <person name="Kuo A."/>
            <person name="Nagy L.G."/>
            <person name="Floudas D."/>
            <person name="Copeland A."/>
            <person name="Barry K.W."/>
            <person name="Cichocki N."/>
            <person name="Veneault-Fourrey C."/>
            <person name="LaButti K."/>
            <person name="Lindquist E.A."/>
            <person name="Lipzen A."/>
            <person name="Lundell T."/>
            <person name="Morin E."/>
            <person name="Murat C."/>
            <person name="Riley R."/>
            <person name="Ohm R."/>
            <person name="Sun H."/>
            <person name="Tunlid A."/>
            <person name="Henrissat B."/>
            <person name="Grigoriev I.V."/>
            <person name="Hibbett D.S."/>
            <person name="Martin F."/>
        </authorList>
    </citation>
    <scope>NUCLEOTIDE SEQUENCE [LARGE SCALE GENOMIC DNA]</scope>
    <source>
        <strain evidence="7 8">SS14</strain>
    </source>
</reference>
<dbReference type="OrthoDB" id="10264910at2759"/>
<dbReference type="GO" id="GO:0043021">
    <property type="term" value="F:ribonucleoprotein complex binding"/>
    <property type="evidence" value="ECO:0007669"/>
    <property type="project" value="UniProtKB-UniRule"/>
</dbReference>
<evidence type="ECO:0000256" key="3">
    <source>
        <dbReference type="ARBA" id="ARBA00023242"/>
    </source>
</evidence>
<comment type="subcellular location">
    <subcellularLocation>
        <location evidence="4">Nucleus</location>
        <location evidence="4">Nucleolus</location>
    </subcellularLocation>
    <subcellularLocation>
        <location evidence="4">Nucleus</location>
        <location evidence="4">Nucleoplasm</location>
    </subcellularLocation>
</comment>
<feature type="domain" description="BRCT" evidence="6">
    <location>
        <begin position="359"/>
        <end position="474"/>
    </location>
</feature>
<dbReference type="SUPFAM" id="SSF52113">
    <property type="entry name" value="BRCT domain"/>
    <property type="match status" value="1"/>
</dbReference>
<evidence type="ECO:0000256" key="5">
    <source>
        <dbReference type="SAM" id="MobiDB-lite"/>
    </source>
</evidence>